<organism evidence="8 9">
    <name type="scientific">Novosphingobium album</name>
    <name type="common">ex Liu et al. 2023</name>
    <dbReference type="NCBI Taxonomy" id="3031130"/>
    <lineage>
        <taxon>Bacteria</taxon>
        <taxon>Pseudomonadati</taxon>
        <taxon>Pseudomonadota</taxon>
        <taxon>Alphaproteobacteria</taxon>
        <taxon>Sphingomonadales</taxon>
        <taxon>Sphingomonadaceae</taxon>
        <taxon>Novosphingobium</taxon>
    </lineage>
</organism>
<dbReference type="PANTHER" id="PTHR30041">
    <property type="entry name" value="ARSENATE REDUCTASE"/>
    <property type="match status" value="1"/>
</dbReference>
<dbReference type="Proteomes" id="UP001216253">
    <property type="component" value="Unassembled WGS sequence"/>
</dbReference>
<evidence type="ECO:0000256" key="2">
    <source>
        <dbReference type="ARBA" id="ARBA00022849"/>
    </source>
</evidence>
<comment type="catalytic activity">
    <reaction evidence="7">
        <text>[glutaredoxin]-dithiol + arsenate + glutathione + H(+) = glutathionyl-S-S-[glutaredoxin] + arsenite + H2O</text>
        <dbReference type="Rhea" id="RHEA:22016"/>
        <dbReference type="Rhea" id="RHEA-COMP:10729"/>
        <dbReference type="Rhea" id="RHEA-COMP:17668"/>
        <dbReference type="ChEBI" id="CHEBI:15377"/>
        <dbReference type="ChEBI" id="CHEBI:15378"/>
        <dbReference type="ChEBI" id="CHEBI:29242"/>
        <dbReference type="ChEBI" id="CHEBI:29950"/>
        <dbReference type="ChEBI" id="CHEBI:48597"/>
        <dbReference type="ChEBI" id="CHEBI:57925"/>
        <dbReference type="ChEBI" id="CHEBI:146199"/>
        <dbReference type="EC" id="1.20.4.1"/>
    </reaction>
</comment>
<evidence type="ECO:0000313" key="8">
    <source>
        <dbReference type="EMBL" id="MDE8650120.1"/>
    </source>
</evidence>
<evidence type="ECO:0000313" key="9">
    <source>
        <dbReference type="Proteomes" id="UP001216253"/>
    </source>
</evidence>
<dbReference type="Gene3D" id="3.40.30.10">
    <property type="entry name" value="Glutaredoxin"/>
    <property type="match status" value="1"/>
</dbReference>
<dbReference type="PANTHER" id="PTHR30041:SF5">
    <property type="entry name" value="ARSENATE REDUCTASE-RELATED"/>
    <property type="match status" value="1"/>
</dbReference>
<dbReference type="Pfam" id="PF03960">
    <property type="entry name" value="ArsC"/>
    <property type="match status" value="1"/>
</dbReference>
<dbReference type="InterPro" id="IPR006659">
    <property type="entry name" value="Arsenate_reductase"/>
</dbReference>
<evidence type="ECO:0000256" key="5">
    <source>
        <dbReference type="ARBA" id="ARBA00039879"/>
    </source>
</evidence>
<dbReference type="PROSITE" id="PS51353">
    <property type="entry name" value="ARSC"/>
    <property type="match status" value="1"/>
</dbReference>
<dbReference type="NCBIfam" id="TIGR00014">
    <property type="entry name" value="arsC"/>
    <property type="match status" value="1"/>
</dbReference>
<evidence type="ECO:0000256" key="4">
    <source>
        <dbReference type="ARBA" id="ARBA00038969"/>
    </source>
</evidence>
<keyword evidence="3 7" id="KW-0560">Oxidoreductase</keyword>
<comment type="caution">
    <text evidence="8">The sequence shown here is derived from an EMBL/GenBank/DDBJ whole genome shotgun (WGS) entry which is preliminary data.</text>
</comment>
<keyword evidence="2" id="KW-0059">Arsenical resistance</keyword>
<evidence type="ECO:0000256" key="3">
    <source>
        <dbReference type="ARBA" id="ARBA00023002"/>
    </source>
</evidence>
<dbReference type="EMBL" id="JARESE010000001">
    <property type="protein sequence ID" value="MDE8650120.1"/>
    <property type="molecule type" value="Genomic_DNA"/>
</dbReference>
<name>A0ABT5WJ91_9SPHN</name>
<evidence type="ECO:0000256" key="6">
    <source>
        <dbReference type="PROSITE-ProRule" id="PRU01282"/>
    </source>
</evidence>
<dbReference type="InterPro" id="IPR006660">
    <property type="entry name" value="Arsenate_reductase-like"/>
</dbReference>
<accession>A0ABT5WJ91</accession>
<protein>
    <recommendedName>
        <fullName evidence="5 7">Arsenate reductase</fullName>
        <ecNumber evidence="4 7">1.20.4.1</ecNumber>
    </recommendedName>
</protein>
<comment type="similarity">
    <text evidence="1 6 7">Belongs to the ArsC family.</text>
</comment>
<proteinExistence type="inferred from homology"/>
<dbReference type="GO" id="GO:0008794">
    <property type="term" value="F:arsenate reductase (glutaredoxin) activity"/>
    <property type="evidence" value="ECO:0007669"/>
    <property type="project" value="UniProtKB-EC"/>
</dbReference>
<dbReference type="InterPro" id="IPR036249">
    <property type="entry name" value="Thioredoxin-like_sf"/>
</dbReference>
<dbReference type="RefSeq" id="WP_275226208.1">
    <property type="nucleotide sequence ID" value="NZ_JARESE010000001.1"/>
</dbReference>
<gene>
    <name evidence="8" type="primary">arsC</name>
    <name evidence="8" type="ORF">PYV00_00130</name>
</gene>
<keyword evidence="9" id="KW-1185">Reference proteome</keyword>
<dbReference type="EC" id="1.20.4.1" evidence="4 7"/>
<evidence type="ECO:0000256" key="1">
    <source>
        <dbReference type="ARBA" id="ARBA00007198"/>
    </source>
</evidence>
<dbReference type="SUPFAM" id="SSF52833">
    <property type="entry name" value="Thioredoxin-like"/>
    <property type="match status" value="1"/>
</dbReference>
<sequence length="142" mass="15462">MTTDVIIYHNPECGTSRNTLAMIRNAGIEPHVIEYLKTPPSRAMLVQLIARAGLTPRQVLREKGTPYAELGLGDENLPDAALIDAMIAHPVLINRPLVVTPLGVRLCRPSEVVLDILPAPQRGAFAKEDGEPVVDASGRRLR</sequence>
<reference evidence="8 9" key="1">
    <citation type="submission" date="2023-03" db="EMBL/GenBank/DDBJ databases">
        <title>NovoSphingobium album sp. nov. isolated from polycyclic aromatic hydrocarbons- and heavy-metal polluted soil.</title>
        <authorList>
            <person name="Liu Z."/>
            <person name="Wang K."/>
        </authorList>
    </citation>
    <scope>NUCLEOTIDE SEQUENCE [LARGE SCALE GENOMIC DNA]</scope>
    <source>
        <strain evidence="8 9">H3SJ31-1</strain>
    </source>
</reference>
<evidence type="ECO:0000256" key="7">
    <source>
        <dbReference type="RuleBase" id="RU362029"/>
    </source>
</evidence>
<dbReference type="CDD" id="cd03034">
    <property type="entry name" value="ArsC_ArsC"/>
    <property type="match status" value="1"/>
</dbReference>